<dbReference type="GO" id="GO:0006950">
    <property type="term" value="P:response to stress"/>
    <property type="evidence" value="ECO:0007669"/>
    <property type="project" value="TreeGrafter"/>
</dbReference>
<organism evidence="2 3">
    <name type="scientific">Arcicella aurantiaca</name>
    <dbReference type="NCBI Taxonomy" id="591202"/>
    <lineage>
        <taxon>Bacteria</taxon>
        <taxon>Pseudomonadati</taxon>
        <taxon>Bacteroidota</taxon>
        <taxon>Cytophagia</taxon>
        <taxon>Cytophagales</taxon>
        <taxon>Flectobacillaceae</taxon>
        <taxon>Arcicella</taxon>
    </lineage>
</organism>
<dbReference type="InterPro" id="IPR036388">
    <property type="entry name" value="WH-like_DNA-bd_sf"/>
</dbReference>
<reference evidence="2 3" key="1">
    <citation type="submission" date="2018-05" db="EMBL/GenBank/DDBJ databases">
        <title>Genomic Encyclopedia of Archaeal and Bacterial Type Strains, Phase II (KMG-II): from individual species to whole genera.</title>
        <authorList>
            <person name="Goeker M."/>
        </authorList>
    </citation>
    <scope>NUCLEOTIDE SEQUENCE [LARGE SCALE GENOMIC DNA]</scope>
    <source>
        <strain evidence="2 3">DSM 22214</strain>
    </source>
</reference>
<evidence type="ECO:0000259" key="1">
    <source>
        <dbReference type="PROSITE" id="PS50995"/>
    </source>
</evidence>
<evidence type="ECO:0000313" key="2">
    <source>
        <dbReference type="EMBL" id="PWK16821.1"/>
    </source>
</evidence>
<protein>
    <submittedName>
        <fullName evidence="2">MarR family protein</fullName>
    </submittedName>
</protein>
<dbReference type="EMBL" id="QGGO01000043">
    <property type="protein sequence ID" value="PWK16821.1"/>
    <property type="molecule type" value="Genomic_DNA"/>
</dbReference>
<dbReference type="InterPro" id="IPR036390">
    <property type="entry name" value="WH_DNA-bd_sf"/>
</dbReference>
<dbReference type="InterPro" id="IPR039422">
    <property type="entry name" value="MarR/SlyA-like"/>
</dbReference>
<dbReference type="SMART" id="SM00347">
    <property type="entry name" value="HTH_MARR"/>
    <property type="match status" value="1"/>
</dbReference>
<dbReference type="GO" id="GO:0003700">
    <property type="term" value="F:DNA-binding transcription factor activity"/>
    <property type="evidence" value="ECO:0007669"/>
    <property type="project" value="InterPro"/>
</dbReference>
<dbReference type="PANTHER" id="PTHR33164">
    <property type="entry name" value="TRANSCRIPTIONAL REGULATOR, MARR FAMILY"/>
    <property type="match status" value="1"/>
</dbReference>
<keyword evidence="3" id="KW-1185">Reference proteome</keyword>
<dbReference type="Gene3D" id="1.10.10.10">
    <property type="entry name" value="Winged helix-like DNA-binding domain superfamily/Winged helix DNA-binding domain"/>
    <property type="match status" value="1"/>
</dbReference>
<sequence length="161" mass="18902">MDLLLELGTLAFASRLKRLSDLGMQSTLDVYRFYNVDFEPRFFPLYYYLSQKGEASIMELAENLNVSHPAIIQIAKDLEKKGFIISKKSAEDARKRNLKLSKKGKTLLPTLQKIWSEIRAMNDEIIETREHNIMIAIKEIEDVWAEKNYLERFKEFHKISE</sequence>
<gene>
    <name evidence="2" type="ORF">LV89_04703</name>
</gene>
<feature type="domain" description="HTH marR-type" evidence="1">
    <location>
        <begin position="1"/>
        <end position="142"/>
    </location>
</feature>
<dbReference type="RefSeq" id="WP_109745344.1">
    <property type="nucleotide sequence ID" value="NZ_QGGO01000043.1"/>
</dbReference>
<evidence type="ECO:0000313" key="3">
    <source>
        <dbReference type="Proteomes" id="UP000245489"/>
    </source>
</evidence>
<proteinExistence type="predicted"/>
<dbReference type="Pfam" id="PF01047">
    <property type="entry name" value="MarR"/>
    <property type="match status" value="1"/>
</dbReference>
<dbReference type="Proteomes" id="UP000245489">
    <property type="component" value="Unassembled WGS sequence"/>
</dbReference>
<accession>A0A316DF32</accession>
<dbReference type="OrthoDB" id="1431064at2"/>
<dbReference type="PRINTS" id="PR00598">
    <property type="entry name" value="HTHMARR"/>
</dbReference>
<dbReference type="PROSITE" id="PS50995">
    <property type="entry name" value="HTH_MARR_2"/>
    <property type="match status" value="1"/>
</dbReference>
<dbReference type="PANTHER" id="PTHR33164:SF101">
    <property type="entry name" value="TRANSCRIPTIONAL REPRESSOR MPRA"/>
    <property type="match status" value="1"/>
</dbReference>
<name>A0A316DF32_9BACT</name>
<comment type="caution">
    <text evidence="2">The sequence shown here is derived from an EMBL/GenBank/DDBJ whole genome shotgun (WGS) entry which is preliminary data.</text>
</comment>
<dbReference type="AlphaFoldDB" id="A0A316DF32"/>
<dbReference type="SUPFAM" id="SSF46785">
    <property type="entry name" value="Winged helix' DNA-binding domain"/>
    <property type="match status" value="1"/>
</dbReference>
<dbReference type="InterPro" id="IPR000835">
    <property type="entry name" value="HTH_MarR-typ"/>
</dbReference>